<dbReference type="SUPFAM" id="SSF51445">
    <property type="entry name" value="(Trans)glycosidases"/>
    <property type="match status" value="1"/>
</dbReference>
<organism evidence="5 6">
    <name type="scientific">Brevibacterium samyangense</name>
    <dbReference type="NCBI Taxonomy" id="366888"/>
    <lineage>
        <taxon>Bacteria</taxon>
        <taxon>Bacillati</taxon>
        <taxon>Actinomycetota</taxon>
        <taxon>Actinomycetes</taxon>
        <taxon>Micrococcales</taxon>
        <taxon>Brevibacteriaceae</taxon>
        <taxon>Brevibacterium</taxon>
    </lineage>
</organism>
<feature type="domain" description="Glycosyl hydrolase family 13 catalytic" evidence="4">
    <location>
        <begin position="20"/>
        <end position="405"/>
    </location>
</feature>
<comment type="catalytic activity">
    <reaction evidence="3">
        <text>Endohydrolysis of (1-&gt;4)-alpha-D-glucosidic linkages in polysaccharides containing three or more (1-&gt;4)-alpha-linked D-glucose units.</text>
        <dbReference type="EC" id="3.2.1.1"/>
    </reaction>
</comment>
<evidence type="ECO:0000313" key="5">
    <source>
        <dbReference type="EMBL" id="GAA1999533.1"/>
    </source>
</evidence>
<dbReference type="InterPro" id="IPR017853">
    <property type="entry name" value="GH"/>
</dbReference>
<dbReference type="PANTHER" id="PTHR10357:SF219">
    <property type="entry name" value="MALTOSE ALPHA-D-GLUCOSYLTRANSFERASE"/>
    <property type="match status" value="1"/>
</dbReference>
<dbReference type="InterPro" id="IPR013780">
    <property type="entry name" value="Glyco_hydro_b"/>
</dbReference>
<dbReference type="RefSeq" id="WP_344306478.1">
    <property type="nucleotide sequence ID" value="NZ_BAAANO010000004.1"/>
</dbReference>
<dbReference type="EC" id="3.2.1.1" evidence="3"/>
<dbReference type="InterPro" id="IPR045857">
    <property type="entry name" value="O16G_dom_2"/>
</dbReference>
<gene>
    <name evidence="5" type="ORF">GCM10009755_03870</name>
</gene>
<dbReference type="SMART" id="SM00642">
    <property type="entry name" value="Aamy"/>
    <property type="match status" value="1"/>
</dbReference>
<evidence type="ECO:0000259" key="4">
    <source>
        <dbReference type="SMART" id="SM00642"/>
    </source>
</evidence>
<dbReference type="InterPro" id="IPR006047">
    <property type="entry name" value="GH13_cat_dom"/>
</dbReference>
<evidence type="ECO:0000256" key="1">
    <source>
        <dbReference type="ARBA" id="ARBA00008061"/>
    </source>
</evidence>
<protein>
    <recommendedName>
        <fullName evidence="3">Alpha-amylase</fullName>
        <ecNumber evidence="3">3.2.1.1</ecNumber>
    </recommendedName>
</protein>
<dbReference type="Gene3D" id="3.20.20.80">
    <property type="entry name" value="Glycosidases"/>
    <property type="match status" value="1"/>
</dbReference>
<dbReference type="EMBL" id="BAAANO010000004">
    <property type="protein sequence ID" value="GAA1999533.1"/>
    <property type="molecule type" value="Genomic_DNA"/>
</dbReference>
<dbReference type="PANTHER" id="PTHR10357">
    <property type="entry name" value="ALPHA-AMYLASE FAMILY MEMBER"/>
    <property type="match status" value="1"/>
</dbReference>
<keyword evidence="6" id="KW-1185">Reference proteome</keyword>
<comment type="caution">
    <text evidence="5">The sequence shown here is derived from an EMBL/GenBank/DDBJ whole genome shotgun (WGS) entry which is preliminary data.</text>
</comment>
<accession>A0ABN2T6K4</accession>
<keyword evidence="3" id="KW-0326">Glycosidase</keyword>
<dbReference type="Proteomes" id="UP001500755">
    <property type="component" value="Unassembled WGS sequence"/>
</dbReference>
<name>A0ABN2T6K4_9MICO</name>
<dbReference type="Gene3D" id="2.60.40.1180">
    <property type="entry name" value="Golgi alpha-mannosidase II"/>
    <property type="match status" value="1"/>
</dbReference>
<evidence type="ECO:0000256" key="2">
    <source>
        <dbReference type="RuleBase" id="RU003615"/>
    </source>
</evidence>
<dbReference type="SUPFAM" id="SSF51011">
    <property type="entry name" value="Glycosyl hydrolase domain"/>
    <property type="match status" value="1"/>
</dbReference>
<proteinExistence type="inferred from homology"/>
<evidence type="ECO:0000313" key="6">
    <source>
        <dbReference type="Proteomes" id="UP001500755"/>
    </source>
</evidence>
<keyword evidence="3" id="KW-0119">Carbohydrate metabolism</keyword>
<keyword evidence="3" id="KW-0378">Hydrolase</keyword>
<evidence type="ECO:0000256" key="3">
    <source>
        <dbReference type="RuleBase" id="RU361134"/>
    </source>
</evidence>
<reference evidence="5 6" key="1">
    <citation type="journal article" date="2019" name="Int. J. Syst. Evol. Microbiol.">
        <title>The Global Catalogue of Microorganisms (GCM) 10K type strain sequencing project: providing services to taxonomists for standard genome sequencing and annotation.</title>
        <authorList>
            <consortium name="The Broad Institute Genomics Platform"/>
            <consortium name="The Broad Institute Genome Sequencing Center for Infectious Disease"/>
            <person name="Wu L."/>
            <person name="Ma J."/>
        </authorList>
    </citation>
    <scope>NUCLEOTIDE SEQUENCE [LARGE SCALE GENOMIC DNA]</scope>
    <source>
        <strain evidence="5 6">JCM 14546</strain>
    </source>
</reference>
<dbReference type="InterPro" id="IPR006046">
    <property type="entry name" value="Alpha_amylase"/>
</dbReference>
<dbReference type="CDD" id="cd11334">
    <property type="entry name" value="AmyAc_TreS"/>
    <property type="match status" value="1"/>
</dbReference>
<dbReference type="Pfam" id="PF00128">
    <property type="entry name" value="Alpha-amylase"/>
    <property type="match status" value="2"/>
</dbReference>
<comment type="similarity">
    <text evidence="1 2">Belongs to the glycosyl hydrolase 13 family.</text>
</comment>
<sequence>MNALPVNDVDEWWKDAVVYCVDVESYLDTDANGTGDLSGLIDRIDHLAELGIDCLWLMPFHPTPGRDDGYDITGFYGVDHRLGSLGDFAQLVRTAHRRGIKVVIDLVVNHTSIDHPWFQEARSSVDNPFRDYYVWREDEPPDTSEMVVFHDEEKGIWSRDEITGHWYLHRFYRHQPDLNLSHPRVREEIAKIVGFWVQLGVDGFRVDAVPQLLTVGLRDEIENERGFVDPHGFLRRLRTFMNRRTGDAILLGEVNLPYEEQRTLFGTDGEGELTLVFDFVAMQNMYLSLARQDATAFARALRGRPEIPESAAWATFVRNHDELTLDQLTEEEREEVFAAFGPREEMQVYGRGLKRRLPPMLDGDPDRIRMVYSLLFSLPGTPTLFYGEEIGMGEDLGAEGRAAVRTPMQWTAGPNAGFSPVAPDDLTSPVVSGEYGPAHVNVEAQRRNPDSLWSFFVRLVRRYREVPELARGDLRVLDVGDPRVLVHVCEWRGTSTVAVHNLGPAPVTLEVPVPGERVNGAALVDVLAPDSEHRIDVGPEGTAEIRVGRFGYHWFRVL</sequence>
<dbReference type="PRINTS" id="PR00110">
    <property type="entry name" value="ALPHAAMYLASE"/>
</dbReference>
<dbReference type="Gene3D" id="3.90.400.10">
    <property type="entry name" value="Oligo-1,6-glucosidase, Domain 2"/>
    <property type="match status" value="1"/>
</dbReference>